<dbReference type="Proteomes" id="UP000309133">
    <property type="component" value="Unassembled WGS sequence"/>
</dbReference>
<proteinExistence type="predicted"/>
<organism evidence="1 2">
    <name type="scientific">Naasia lichenicola</name>
    <dbReference type="NCBI Taxonomy" id="2565933"/>
    <lineage>
        <taxon>Bacteria</taxon>
        <taxon>Bacillati</taxon>
        <taxon>Actinomycetota</taxon>
        <taxon>Actinomycetes</taxon>
        <taxon>Micrococcales</taxon>
        <taxon>Microbacteriaceae</taxon>
        <taxon>Naasia</taxon>
    </lineage>
</organism>
<sequence>MSDPSRRPPAQLIVGPPEHGVVGYARSLASALHAAQHPEAPADGERVDRAHLHFTDRLFGPDPERAAARIGELAQQRSLSVTLHDIPQPSDGETSLIRRAAAYRSVIRAARGVVCNSEHEAELIRRHVDADAVLEVIPLPVESPFEGSTGGATAAPTASSEPTVAIVGFIYPGKGHREAIDALADARERHGSDGLPRTVTAFGRASAGHERDVDALRAHAERRGVGFETTGYLTDDELMARCVAAAVPLSAHQHISASGSINTWLRAGRRPLVLSGRYAREMEALRPGSLRLVDSHDLPDAIADSARRPPLTRLASTVSLRPLLADTVEAYVAWWRSVSW</sequence>
<evidence type="ECO:0000313" key="2">
    <source>
        <dbReference type="Proteomes" id="UP000309133"/>
    </source>
</evidence>
<dbReference type="GO" id="GO:0016740">
    <property type="term" value="F:transferase activity"/>
    <property type="evidence" value="ECO:0007669"/>
    <property type="project" value="UniProtKB-KW"/>
</dbReference>
<evidence type="ECO:0000313" key="1">
    <source>
        <dbReference type="EMBL" id="THG29907.1"/>
    </source>
</evidence>
<dbReference type="AlphaFoldDB" id="A0A4V3WT01"/>
<comment type="caution">
    <text evidence="1">The sequence shown here is derived from an EMBL/GenBank/DDBJ whole genome shotgun (WGS) entry which is preliminary data.</text>
</comment>
<dbReference type="SUPFAM" id="SSF53756">
    <property type="entry name" value="UDP-Glycosyltransferase/glycogen phosphorylase"/>
    <property type="match status" value="1"/>
</dbReference>
<dbReference type="Gene3D" id="3.40.50.2000">
    <property type="entry name" value="Glycogen Phosphorylase B"/>
    <property type="match status" value="2"/>
</dbReference>
<accession>A0A4V3WT01</accession>
<reference evidence="1 2" key="1">
    <citation type="submission" date="2019-04" db="EMBL/GenBank/DDBJ databases">
        <authorList>
            <person name="Jiang L."/>
        </authorList>
    </citation>
    <scope>NUCLEOTIDE SEQUENCE [LARGE SCALE GENOMIC DNA]</scope>
    <source>
        <strain evidence="1 2">YIM 131853</strain>
    </source>
</reference>
<dbReference type="RefSeq" id="WP_136428236.1">
    <property type="nucleotide sequence ID" value="NZ_SSSM01000005.1"/>
</dbReference>
<protein>
    <submittedName>
        <fullName evidence="1">Glycosyltransferase family 4 protein</fullName>
    </submittedName>
</protein>
<keyword evidence="1" id="KW-0808">Transferase</keyword>
<gene>
    <name evidence="1" type="ORF">E6C64_14770</name>
</gene>
<keyword evidence="2" id="KW-1185">Reference proteome</keyword>
<dbReference type="OrthoDB" id="4120491at2"/>
<name>A0A4V3WT01_9MICO</name>
<dbReference type="EMBL" id="SSSM01000005">
    <property type="protein sequence ID" value="THG29907.1"/>
    <property type="molecule type" value="Genomic_DNA"/>
</dbReference>